<keyword evidence="10 13" id="KW-0961">Cell wall biogenesis/degradation</keyword>
<dbReference type="Proteomes" id="UP001632038">
    <property type="component" value="Unassembled WGS sequence"/>
</dbReference>
<dbReference type="InterPro" id="IPR035513">
    <property type="entry name" value="Invertase/methylesterase_inhib"/>
</dbReference>
<keyword evidence="7 13" id="KW-0964">Secreted</keyword>
<dbReference type="InterPro" id="IPR033131">
    <property type="entry name" value="Pectinesterase_Asp_AS"/>
</dbReference>
<evidence type="ECO:0000256" key="10">
    <source>
        <dbReference type="ARBA" id="ARBA00023316"/>
    </source>
</evidence>
<sequence>MDEISRVHSNFTKILENMDKNITLSSALQSCRGFMSLALYNLNRSLPTSGSALTTRVTRTNFRVWISGVGADLQTCKDDFKYAPNKVRDLVVKKLDEASKLVTISLAIISKIDELMISSPENLSVYHFQGDWEPDWLSFEDRKLLHGSKDVITPDALVAADGSGNYTTITDAIKAVPLSSDKRFVIYVKKGVYKENVKVDMRTLNVLMYGDGMNDTIISSNRSNKTGSTTSFSSTFAVYGDGFIAKDIGFQNTAGPANDQAVALMSGSDKSIFYRCQFEGYQDTLFTQKHRQFYRDCKVYGTVDFIFGEAAVVIQNSDILVRKPVGPTAVITAQGKWDPNSISGISIQNCSIDAAEDLGDVKAFLGRPWKDYATVVVMQSKLGSLIDPKGWASWFDGRTLPDTVLYAEYENVGPGSNTGSRASSKGLFIDDARTVSNFTVTSFIGGDQWLPATGVPFQAGL</sequence>
<dbReference type="PROSITE" id="PS00503">
    <property type="entry name" value="PECTINESTERASE_2"/>
    <property type="match status" value="1"/>
</dbReference>
<feature type="domain" description="Pectinesterase catalytic" evidence="14">
    <location>
        <begin position="155"/>
        <end position="447"/>
    </location>
</feature>
<feature type="domain" description="Pectinesterase inhibitor" evidence="15">
    <location>
        <begin position="2"/>
        <end position="108"/>
    </location>
</feature>
<dbReference type="EC" id="3.1.1.11" evidence="5 13"/>
<comment type="function">
    <text evidence="13">Acts in the modification of cell walls via demethylesterification of cell wall pectin.</text>
</comment>
<proteinExistence type="inferred from homology"/>
<dbReference type="GO" id="GO:0045490">
    <property type="term" value="P:pectin catabolic process"/>
    <property type="evidence" value="ECO:0007669"/>
    <property type="project" value="UniProtKB-UniRule"/>
</dbReference>
<feature type="active site" evidence="12">
    <location>
        <position position="304"/>
    </location>
</feature>
<dbReference type="GO" id="GO:0030599">
    <property type="term" value="F:pectinesterase activity"/>
    <property type="evidence" value="ECO:0007669"/>
    <property type="project" value="UniProtKB-UniRule"/>
</dbReference>
<evidence type="ECO:0000256" key="8">
    <source>
        <dbReference type="ARBA" id="ARBA00022801"/>
    </source>
</evidence>
<evidence type="ECO:0000256" key="9">
    <source>
        <dbReference type="ARBA" id="ARBA00023085"/>
    </source>
</evidence>
<comment type="caution">
    <text evidence="16">The sequence shown here is derived from an EMBL/GenBank/DDBJ whole genome shotgun (WGS) entry which is preliminary data.</text>
</comment>
<evidence type="ECO:0000313" key="17">
    <source>
        <dbReference type="Proteomes" id="UP001632038"/>
    </source>
</evidence>
<evidence type="ECO:0000256" key="7">
    <source>
        <dbReference type="ARBA" id="ARBA00022525"/>
    </source>
</evidence>
<dbReference type="PROSITE" id="PS51257">
    <property type="entry name" value="PROKAR_LIPOPROTEIN"/>
    <property type="match status" value="1"/>
</dbReference>
<accession>A0ABD3D033</accession>
<dbReference type="Pfam" id="PF04043">
    <property type="entry name" value="PMEI"/>
    <property type="match status" value="1"/>
</dbReference>
<dbReference type="InterPro" id="IPR006501">
    <property type="entry name" value="Pectinesterase_inhib_dom"/>
</dbReference>
<evidence type="ECO:0000256" key="12">
    <source>
        <dbReference type="PROSITE-ProRule" id="PRU10040"/>
    </source>
</evidence>
<dbReference type="AlphaFoldDB" id="A0ABD3D033"/>
<comment type="subcellular location">
    <subcellularLocation>
        <location evidence="1 13">Secreted</location>
        <location evidence="1 13">Cell wall</location>
    </subcellularLocation>
</comment>
<evidence type="ECO:0000256" key="2">
    <source>
        <dbReference type="ARBA" id="ARBA00005184"/>
    </source>
</evidence>
<dbReference type="Gene3D" id="2.160.20.10">
    <property type="entry name" value="Single-stranded right-handed beta-helix, Pectin lyase-like"/>
    <property type="match status" value="1"/>
</dbReference>
<dbReference type="InterPro" id="IPR011050">
    <property type="entry name" value="Pectin_lyase_fold/virulence"/>
</dbReference>
<dbReference type="SUPFAM" id="SSF51126">
    <property type="entry name" value="Pectin lyase-like"/>
    <property type="match status" value="1"/>
</dbReference>
<dbReference type="SUPFAM" id="SSF101148">
    <property type="entry name" value="Plant invertase/pectin methylesterase inhibitor"/>
    <property type="match status" value="1"/>
</dbReference>
<keyword evidence="9 13" id="KW-0063">Aspartyl esterase</keyword>
<comment type="similarity">
    <text evidence="3">In the N-terminal section; belongs to the PMEI family.</text>
</comment>
<evidence type="ECO:0000256" key="4">
    <source>
        <dbReference type="ARBA" id="ARBA00007786"/>
    </source>
</evidence>
<evidence type="ECO:0000256" key="3">
    <source>
        <dbReference type="ARBA" id="ARBA00006027"/>
    </source>
</evidence>
<dbReference type="PANTHER" id="PTHR31707">
    <property type="entry name" value="PECTINESTERASE"/>
    <property type="match status" value="1"/>
</dbReference>
<organism evidence="16 17">
    <name type="scientific">Castilleja foliolosa</name>
    <dbReference type="NCBI Taxonomy" id="1961234"/>
    <lineage>
        <taxon>Eukaryota</taxon>
        <taxon>Viridiplantae</taxon>
        <taxon>Streptophyta</taxon>
        <taxon>Embryophyta</taxon>
        <taxon>Tracheophyta</taxon>
        <taxon>Spermatophyta</taxon>
        <taxon>Magnoliopsida</taxon>
        <taxon>eudicotyledons</taxon>
        <taxon>Gunneridae</taxon>
        <taxon>Pentapetalae</taxon>
        <taxon>asterids</taxon>
        <taxon>lamiids</taxon>
        <taxon>Lamiales</taxon>
        <taxon>Orobanchaceae</taxon>
        <taxon>Pedicularideae</taxon>
        <taxon>Castillejinae</taxon>
        <taxon>Castilleja</taxon>
    </lineage>
</organism>
<dbReference type="FunFam" id="2.160.20.10:FF:000001">
    <property type="entry name" value="Pectinesterase"/>
    <property type="match status" value="1"/>
</dbReference>
<dbReference type="EMBL" id="JAVIJP010000027">
    <property type="protein sequence ID" value="KAL3635159.1"/>
    <property type="molecule type" value="Genomic_DNA"/>
</dbReference>
<dbReference type="Gene3D" id="1.20.140.40">
    <property type="entry name" value="Invertase/pectin methylesterase inhibitor family protein"/>
    <property type="match status" value="1"/>
</dbReference>
<keyword evidence="17" id="KW-1185">Reference proteome</keyword>
<evidence type="ECO:0000256" key="11">
    <source>
        <dbReference type="ARBA" id="ARBA00047928"/>
    </source>
</evidence>
<dbReference type="PROSITE" id="PS00800">
    <property type="entry name" value="PECTINESTERASE_1"/>
    <property type="match status" value="1"/>
</dbReference>
<evidence type="ECO:0000256" key="13">
    <source>
        <dbReference type="RuleBase" id="RU000589"/>
    </source>
</evidence>
<comment type="pathway">
    <text evidence="2 13">Glycan metabolism; pectin degradation; 2-dehydro-3-deoxy-D-gluconate from pectin: step 1/5.</text>
</comment>
<evidence type="ECO:0000259" key="14">
    <source>
        <dbReference type="Pfam" id="PF01095"/>
    </source>
</evidence>
<dbReference type="InterPro" id="IPR012334">
    <property type="entry name" value="Pectin_lyas_fold"/>
</dbReference>
<evidence type="ECO:0000313" key="16">
    <source>
        <dbReference type="EMBL" id="KAL3635159.1"/>
    </source>
</evidence>
<name>A0ABD3D033_9LAMI</name>
<comment type="catalytic activity">
    <reaction evidence="11 13">
        <text>[(1-&gt;4)-alpha-D-galacturonosyl methyl ester](n) + n H2O = [(1-&gt;4)-alpha-D-galacturonosyl](n) + n methanol + n H(+)</text>
        <dbReference type="Rhea" id="RHEA:22380"/>
        <dbReference type="Rhea" id="RHEA-COMP:14570"/>
        <dbReference type="Rhea" id="RHEA-COMP:14573"/>
        <dbReference type="ChEBI" id="CHEBI:15377"/>
        <dbReference type="ChEBI" id="CHEBI:15378"/>
        <dbReference type="ChEBI" id="CHEBI:17790"/>
        <dbReference type="ChEBI" id="CHEBI:140522"/>
        <dbReference type="ChEBI" id="CHEBI:140523"/>
        <dbReference type="EC" id="3.1.1.11"/>
    </reaction>
</comment>
<reference evidence="17" key="1">
    <citation type="journal article" date="2024" name="IScience">
        <title>Strigolactones Initiate the Formation of Haustorium-like Structures in Castilleja.</title>
        <authorList>
            <person name="Buerger M."/>
            <person name="Peterson D."/>
            <person name="Chory J."/>
        </authorList>
    </citation>
    <scope>NUCLEOTIDE SEQUENCE [LARGE SCALE GENOMIC DNA]</scope>
</reference>
<gene>
    <name evidence="16" type="ORF">CASFOL_019706</name>
</gene>
<dbReference type="InterPro" id="IPR018040">
    <property type="entry name" value="Pectinesterase_Tyr_AS"/>
</dbReference>
<keyword evidence="8 13" id="KW-0378">Hydrolase</keyword>
<dbReference type="GO" id="GO:0042545">
    <property type="term" value="P:cell wall modification"/>
    <property type="evidence" value="ECO:0007669"/>
    <property type="project" value="UniProtKB-UniRule"/>
</dbReference>
<dbReference type="CDD" id="cd15798">
    <property type="entry name" value="PMEI-like_3"/>
    <property type="match status" value="1"/>
</dbReference>
<dbReference type="InterPro" id="IPR000070">
    <property type="entry name" value="Pectinesterase_cat"/>
</dbReference>
<dbReference type="Pfam" id="PF01095">
    <property type="entry name" value="Pectinesterase"/>
    <property type="match status" value="1"/>
</dbReference>
<keyword evidence="6 13" id="KW-0134">Cell wall</keyword>
<evidence type="ECO:0000256" key="6">
    <source>
        <dbReference type="ARBA" id="ARBA00022512"/>
    </source>
</evidence>
<evidence type="ECO:0000256" key="5">
    <source>
        <dbReference type="ARBA" id="ARBA00013229"/>
    </source>
</evidence>
<evidence type="ECO:0000256" key="1">
    <source>
        <dbReference type="ARBA" id="ARBA00004191"/>
    </source>
</evidence>
<comment type="similarity">
    <text evidence="4">In the C-terminal section; belongs to the pectinesterase family.</text>
</comment>
<evidence type="ECO:0000259" key="15">
    <source>
        <dbReference type="Pfam" id="PF04043"/>
    </source>
</evidence>
<protein>
    <recommendedName>
        <fullName evidence="5 13">Pectinesterase</fullName>
        <ecNumber evidence="5 13">3.1.1.11</ecNumber>
    </recommendedName>
</protein>